<keyword evidence="2" id="KW-0812">Transmembrane</keyword>
<dbReference type="GO" id="GO:0051082">
    <property type="term" value="F:unfolded protein binding"/>
    <property type="evidence" value="ECO:0007669"/>
    <property type="project" value="TreeGrafter"/>
</dbReference>
<protein>
    <submittedName>
        <fullName evidence="6">Protein kinase domain-containing protein</fullName>
    </submittedName>
</protein>
<dbReference type="AlphaFoldDB" id="A0A183JFC9"/>
<dbReference type="PROSITE" id="PS00108">
    <property type="entry name" value="PROTEIN_KINASE_ST"/>
    <property type="match status" value="1"/>
</dbReference>
<dbReference type="Proteomes" id="UP000279833">
    <property type="component" value="Unassembled WGS sequence"/>
</dbReference>
<dbReference type="PANTHER" id="PTHR13954:SF6">
    <property type="entry name" value="NON-SPECIFIC SERINE_THREONINE PROTEIN KINASE"/>
    <property type="match status" value="1"/>
</dbReference>
<dbReference type="GO" id="GO:1990604">
    <property type="term" value="C:IRE1-TRAF2-ASK1 complex"/>
    <property type="evidence" value="ECO:0007669"/>
    <property type="project" value="TreeGrafter"/>
</dbReference>
<dbReference type="PROSITE" id="PS50011">
    <property type="entry name" value="PROTEIN_KINASE_DOM"/>
    <property type="match status" value="1"/>
</dbReference>
<feature type="transmembrane region" description="Helical" evidence="2">
    <location>
        <begin position="115"/>
        <end position="136"/>
    </location>
</feature>
<evidence type="ECO:0000259" key="3">
    <source>
        <dbReference type="PROSITE" id="PS50011"/>
    </source>
</evidence>
<dbReference type="Gene3D" id="1.10.510.10">
    <property type="entry name" value="Transferase(Phosphotransferase) domain 1"/>
    <property type="match status" value="2"/>
</dbReference>
<evidence type="ECO:0000313" key="4">
    <source>
        <dbReference type="EMBL" id="VDO67409.1"/>
    </source>
</evidence>
<dbReference type="Pfam" id="PF00069">
    <property type="entry name" value="Pkinase"/>
    <property type="match status" value="1"/>
</dbReference>
<organism evidence="6">
    <name type="scientific">Schistosoma curassoni</name>
    <dbReference type="NCBI Taxonomy" id="6186"/>
    <lineage>
        <taxon>Eukaryota</taxon>
        <taxon>Metazoa</taxon>
        <taxon>Spiralia</taxon>
        <taxon>Lophotrochozoa</taxon>
        <taxon>Platyhelminthes</taxon>
        <taxon>Trematoda</taxon>
        <taxon>Digenea</taxon>
        <taxon>Strigeidida</taxon>
        <taxon>Schistosomatoidea</taxon>
        <taxon>Schistosomatidae</taxon>
        <taxon>Schistosoma</taxon>
    </lineage>
</organism>
<dbReference type="EMBL" id="UZAK01001113">
    <property type="protein sequence ID" value="VDO67409.1"/>
    <property type="molecule type" value="Genomic_DNA"/>
</dbReference>
<evidence type="ECO:0000256" key="2">
    <source>
        <dbReference type="SAM" id="Phobius"/>
    </source>
</evidence>
<gene>
    <name evidence="4" type="ORF">SCUD_LOCUS1397</name>
</gene>
<dbReference type="InterPro" id="IPR008271">
    <property type="entry name" value="Ser/Thr_kinase_AS"/>
</dbReference>
<dbReference type="Gene3D" id="3.30.200.20">
    <property type="entry name" value="Phosphorylase Kinase, domain 1"/>
    <property type="match status" value="1"/>
</dbReference>
<accession>A0A183JFC9</accession>
<dbReference type="InterPro" id="IPR011009">
    <property type="entry name" value="Kinase-like_dom_sf"/>
</dbReference>
<dbReference type="PANTHER" id="PTHR13954">
    <property type="entry name" value="IRE1-RELATED"/>
    <property type="match status" value="1"/>
</dbReference>
<evidence type="ECO:0000313" key="6">
    <source>
        <dbReference type="WBParaSite" id="SCUD_0000139601-mRNA-1"/>
    </source>
</evidence>
<name>A0A183JFC9_9TREM</name>
<dbReference type="WBParaSite" id="SCUD_0000139601-mRNA-1">
    <property type="protein sequence ID" value="SCUD_0000139601-mRNA-1"/>
    <property type="gene ID" value="SCUD_0000139601"/>
</dbReference>
<dbReference type="GO" id="GO:0036498">
    <property type="term" value="P:IRE1-mediated unfolded protein response"/>
    <property type="evidence" value="ECO:0007669"/>
    <property type="project" value="TreeGrafter"/>
</dbReference>
<reference evidence="4 5" key="2">
    <citation type="submission" date="2018-11" db="EMBL/GenBank/DDBJ databases">
        <authorList>
            <consortium name="Pathogen Informatics"/>
        </authorList>
    </citation>
    <scope>NUCLEOTIDE SEQUENCE [LARGE SCALE GENOMIC DNA]</scope>
    <source>
        <strain evidence="4">Dakar</strain>
        <strain evidence="5">Dakar, Senegal</strain>
    </source>
</reference>
<dbReference type="InterPro" id="IPR045133">
    <property type="entry name" value="IRE1/2-like"/>
</dbReference>
<keyword evidence="2" id="KW-1133">Transmembrane helix</keyword>
<proteinExistence type="predicted"/>
<evidence type="ECO:0000256" key="1">
    <source>
        <dbReference type="SAM" id="MobiDB-lite"/>
    </source>
</evidence>
<feature type="domain" description="Protein kinase" evidence="3">
    <location>
        <begin position="234"/>
        <end position="642"/>
    </location>
</feature>
<feature type="region of interest" description="Disordered" evidence="1">
    <location>
        <begin position="591"/>
        <end position="613"/>
    </location>
</feature>
<dbReference type="STRING" id="6186.A0A183JFC9"/>
<dbReference type="InterPro" id="IPR000719">
    <property type="entry name" value="Prot_kinase_dom"/>
</dbReference>
<reference evidence="6" key="1">
    <citation type="submission" date="2016-06" db="UniProtKB">
        <authorList>
            <consortium name="WormBaseParasite"/>
        </authorList>
    </citation>
    <scope>IDENTIFICATION</scope>
</reference>
<keyword evidence="2" id="KW-0472">Membrane</keyword>
<evidence type="ECO:0000313" key="5">
    <source>
        <dbReference type="Proteomes" id="UP000279833"/>
    </source>
</evidence>
<dbReference type="GO" id="GO:0004674">
    <property type="term" value="F:protein serine/threonine kinase activity"/>
    <property type="evidence" value="ECO:0007669"/>
    <property type="project" value="InterPro"/>
</dbReference>
<sequence>MCLAEATLRIRGLRRASEIYKKTSSWDDNRIDDQPMSTLKRGKRLKRLPSISSSDSSTMWAVIVPPPSPLIHPTETVNSSKITSLRDLPVNKTYINGIDKYSDDKHAKITPTNKLFWLLSIFFTVLCILSVFVYFINNFVKSNTMSCLTLIPNFKTICKNFNIVYNIVSKSYATHIDMKNGRLSTSAVKTKTDLSQETSSIVAGLLPSHFDTPDSSGWAGCSAQEVGQPEPIRFNVNKVLGHGANGTMVFAGTYGPHETAVKRIVRHPLLEKHWRREHAILLKHQHPHLVRCYWTGSTANFHYLVMQRCSLSLNEALTSMSSSNALQSDEINSTDPIRTSLLNDLGLTPVQIIHQFILAVACLHRNQIVHRDLKPSNILIILDNNSNKVNNNNNSIGKARVVVGDFGLSRPLPTDQHEQQHQDTFNSIGPHISVKIQQIKSRSLSSTSYQNDSSVEFNSSENDIQSDVTSVTNNNSSNVFGISVRYGDQEEYTPGIVNNSRNPNVNNYHSDKNQVSDNSVCFTFGTLGWMAPELCNAESASQVTCAIDIFACGLLAYYVLTYGKHPYDCCSKELNKFQIDKNTQSTTVCSSVSSSSSFTTTGVGGGDSSSDTVNEVKSFRCTTLSRQHERQLAIAEGRLPNLDTLTENPTNVHESKELLFLSMF</sequence>
<dbReference type="GO" id="GO:0005524">
    <property type="term" value="F:ATP binding"/>
    <property type="evidence" value="ECO:0007669"/>
    <property type="project" value="InterPro"/>
</dbReference>
<keyword evidence="5" id="KW-1185">Reference proteome</keyword>
<dbReference type="GO" id="GO:0070059">
    <property type="term" value="P:intrinsic apoptotic signaling pathway in response to endoplasmic reticulum stress"/>
    <property type="evidence" value="ECO:0007669"/>
    <property type="project" value="TreeGrafter"/>
</dbReference>
<dbReference type="GO" id="GO:0004521">
    <property type="term" value="F:RNA endonuclease activity"/>
    <property type="evidence" value="ECO:0007669"/>
    <property type="project" value="InterPro"/>
</dbReference>
<dbReference type="SUPFAM" id="SSF56112">
    <property type="entry name" value="Protein kinase-like (PK-like)"/>
    <property type="match status" value="1"/>
</dbReference>
<dbReference type="SMART" id="SM00220">
    <property type="entry name" value="S_TKc"/>
    <property type="match status" value="1"/>
</dbReference>
<feature type="compositionally biased region" description="Low complexity" evidence="1">
    <location>
        <begin position="591"/>
        <end position="601"/>
    </location>
</feature>